<comment type="similarity">
    <text evidence="3">Belongs to the D-isomer specific 2-hydroxyacid dehydrogenase family.</text>
</comment>
<evidence type="ECO:0000256" key="1">
    <source>
        <dbReference type="ARBA" id="ARBA00023002"/>
    </source>
</evidence>
<feature type="domain" description="D-isomer specific 2-hydroxyacid dehydrogenase NAD-binding" evidence="5">
    <location>
        <begin position="110"/>
        <end position="282"/>
    </location>
</feature>
<keyword evidence="1 3" id="KW-0560">Oxidoreductase</keyword>
<dbReference type="Proteomes" id="UP000805841">
    <property type="component" value="Unassembled WGS sequence"/>
</dbReference>
<dbReference type="CDD" id="cd12156">
    <property type="entry name" value="HPPR"/>
    <property type="match status" value="1"/>
</dbReference>
<evidence type="ECO:0000256" key="3">
    <source>
        <dbReference type="RuleBase" id="RU003719"/>
    </source>
</evidence>
<evidence type="ECO:0000259" key="5">
    <source>
        <dbReference type="Pfam" id="PF02826"/>
    </source>
</evidence>
<name>A0ABR7Z9C8_9PSED</name>
<dbReference type="InterPro" id="IPR006140">
    <property type="entry name" value="D-isomer_DH_NAD-bd"/>
</dbReference>
<dbReference type="PROSITE" id="PS00065">
    <property type="entry name" value="D_2_HYDROXYACID_DH_1"/>
    <property type="match status" value="1"/>
</dbReference>
<keyword evidence="7" id="KW-1185">Reference proteome</keyword>
<protein>
    <submittedName>
        <fullName evidence="6">2-hydroxyacid dehydrogenase</fullName>
    </submittedName>
</protein>
<gene>
    <name evidence="6" type="ORF">HAQ05_24880</name>
</gene>
<dbReference type="InterPro" id="IPR006139">
    <property type="entry name" value="D-isomer_2_OHA_DH_cat_dom"/>
</dbReference>
<evidence type="ECO:0000256" key="2">
    <source>
        <dbReference type="ARBA" id="ARBA00023027"/>
    </source>
</evidence>
<dbReference type="RefSeq" id="WP_190426017.1">
    <property type="nucleotide sequence ID" value="NZ_JAAOCA010000045.1"/>
</dbReference>
<dbReference type="SUPFAM" id="SSF51735">
    <property type="entry name" value="NAD(P)-binding Rossmann-fold domains"/>
    <property type="match status" value="1"/>
</dbReference>
<reference evidence="6 7" key="1">
    <citation type="journal article" date="2020" name="Insects">
        <title>Bacteria Belonging to Pseudomonas typographi sp. nov. from the Bark Beetle Ips typographus Have Genomic Potential to Aid in the Host Ecology.</title>
        <authorList>
            <person name="Peral-Aranega E."/>
            <person name="Saati-Santamaria Z."/>
            <person name="Kolarik M."/>
            <person name="Rivas R."/>
            <person name="Garcia-Fraile P."/>
        </authorList>
    </citation>
    <scope>NUCLEOTIDE SEQUENCE [LARGE SCALE GENOMIC DNA]</scope>
    <source>
        <strain evidence="6 7">CA3A</strain>
    </source>
</reference>
<dbReference type="InterPro" id="IPR050223">
    <property type="entry name" value="D-isomer_2-hydroxyacid_DH"/>
</dbReference>
<dbReference type="PANTHER" id="PTHR10996">
    <property type="entry name" value="2-HYDROXYACID DEHYDROGENASE-RELATED"/>
    <property type="match status" value="1"/>
</dbReference>
<dbReference type="InterPro" id="IPR036291">
    <property type="entry name" value="NAD(P)-bd_dom_sf"/>
</dbReference>
<evidence type="ECO:0000313" key="6">
    <source>
        <dbReference type="EMBL" id="MBD1601914.1"/>
    </source>
</evidence>
<sequence>MTQAIPVLIMGALHPALQENVESHFAATRYYELPDKAAWLADHAASIRGVVTSGVYGATAELIGQLPNLEGIFSFGVGYDAIDIGAAKDRGIVVTNTPGVLDECVADIALALMLNVMRRLPEAERFLRAGKWEAAKFPMATKVGGKKLGIVGLGNIGEQIAKRAAAFDMQVFYHNRREKPGVPYTYYADLDAMIQACDVLVLAVPGGAGTEHLIDARRLALLGEKGYLINIARGSVVDETALIRALQAGTIAGAGLDVFEHEPKVPQALIDLDKVVLLPHLASGTFETRRAMADLVYRNLAGYFFENKQLATQVV</sequence>
<dbReference type="Pfam" id="PF02826">
    <property type="entry name" value="2-Hacid_dh_C"/>
    <property type="match status" value="1"/>
</dbReference>
<organism evidence="6 7">
    <name type="scientific">Pseudomonas typographi</name>
    <dbReference type="NCBI Taxonomy" id="2715964"/>
    <lineage>
        <taxon>Bacteria</taxon>
        <taxon>Pseudomonadati</taxon>
        <taxon>Pseudomonadota</taxon>
        <taxon>Gammaproteobacteria</taxon>
        <taxon>Pseudomonadales</taxon>
        <taxon>Pseudomonadaceae</taxon>
        <taxon>Pseudomonas</taxon>
    </lineage>
</organism>
<comment type="caution">
    <text evidence="6">The sequence shown here is derived from an EMBL/GenBank/DDBJ whole genome shotgun (WGS) entry which is preliminary data.</text>
</comment>
<keyword evidence="2" id="KW-0520">NAD</keyword>
<evidence type="ECO:0000259" key="4">
    <source>
        <dbReference type="Pfam" id="PF00389"/>
    </source>
</evidence>
<accession>A0ABR7Z9C8</accession>
<dbReference type="PANTHER" id="PTHR10996:SF178">
    <property type="entry name" value="2-HYDROXYACID DEHYDROGENASE YGL185C-RELATED"/>
    <property type="match status" value="1"/>
</dbReference>
<evidence type="ECO:0000313" key="7">
    <source>
        <dbReference type="Proteomes" id="UP000805841"/>
    </source>
</evidence>
<proteinExistence type="inferred from homology"/>
<dbReference type="Pfam" id="PF00389">
    <property type="entry name" value="2-Hacid_dh"/>
    <property type="match status" value="1"/>
</dbReference>
<dbReference type="Gene3D" id="3.40.50.720">
    <property type="entry name" value="NAD(P)-binding Rossmann-like Domain"/>
    <property type="match status" value="2"/>
</dbReference>
<dbReference type="InterPro" id="IPR029752">
    <property type="entry name" value="D-isomer_DH_CS1"/>
</dbReference>
<dbReference type="EMBL" id="JAAOCA010000045">
    <property type="protein sequence ID" value="MBD1601914.1"/>
    <property type="molecule type" value="Genomic_DNA"/>
</dbReference>
<dbReference type="SUPFAM" id="SSF52283">
    <property type="entry name" value="Formate/glycerate dehydrogenase catalytic domain-like"/>
    <property type="match status" value="1"/>
</dbReference>
<feature type="domain" description="D-isomer specific 2-hydroxyacid dehydrogenase catalytic" evidence="4">
    <location>
        <begin position="7"/>
        <end position="310"/>
    </location>
</feature>